<dbReference type="RefSeq" id="WP_203750302.1">
    <property type="nucleotide sequence ID" value="NZ_BAAAUC010000001.1"/>
</dbReference>
<reference evidence="2" key="1">
    <citation type="submission" date="2021-01" db="EMBL/GenBank/DDBJ databases">
        <title>Whole genome shotgun sequence of Actinoplanes cyaneus NBRC 14990.</title>
        <authorList>
            <person name="Komaki H."/>
            <person name="Tamura T."/>
        </authorList>
    </citation>
    <scope>NUCLEOTIDE SEQUENCE</scope>
    <source>
        <strain evidence="2">NBRC 14990</strain>
    </source>
</reference>
<evidence type="ECO:0000313" key="3">
    <source>
        <dbReference type="Proteomes" id="UP000619479"/>
    </source>
</evidence>
<accession>A0A919INP6</accession>
<gene>
    <name evidence="2" type="ORF">Acy02nite_68750</name>
</gene>
<comment type="caution">
    <text evidence="2">The sequence shown here is derived from an EMBL/GenBank/DDBJ whole genome shotgun (WGS) entry which is preliminary data.</text>
</comment>
<evidence type="ECO:0000256" key="1">
    <source>
        <dbReference type="SAM" id="MobiDB-lite"/>
    </source>
</evidence>
<name>A0A919INP6_9ACTN</name>
<sequence>MTHPDTATDRLSITTEPDDADPATTVHVVIDRDAEFGSAFAFATHDEALAGLRRIEQGEHPLTCH</sequence>
<protein>
    <submittedName>
        <fullName evidence="2">Uncharacterized protein</fullName>
    </submittedName>
</protein>
<keyword evidence="3" id="KW-1185">Reference proteome</keyword>
<dbReference type="Proteomes" id="UP000619479">
    <property type="component" value="Unassembled WGS sequence"/>
</dbReference>
<evidence type="ECO:0000313" key="2">
    <source>
        <dbReference type="EMBL" id="GID68994.1"/>
    </source>
</evidence>
<organism evidence="2 3">
    <name type="scientific">Actinoplanes cyaneus</name>
    <dbReference type="NCBI Taxonomy" id="52696"/>
    <lineage>
        <taxon>Bacteria</taxon>
        <taxon>Bacillati</taxon>
        <taxon>Actinomycetota</taxon>
        <taxon>Actinomycetes</taxon>
        <taxon>Micromonosporales</taxon>
        <taxon>Micromonosporaceae</taxon>
        <taxon>Actinoplanes</taxon>
    </lineage>
</organism>
<dbReference type="AlphaFoldDB" id="A0A919INP6"/>
<dbReference type="EMBL" id="BOMH01000056">
    <property type="protein sequence ID" value="GID68994.1"/>
    <property type="molecule type" value="Genomic_DNA"/>
</dbReference>
<proteinExistence type="predicted"/>
<feature type="region of interest" description="Disordered" evidence="1">
    <location>
        <begin position="1"/>
        <end position="21"/>
    </location>
</feature>